<sequence>REDKETARLCKLNSAAAQAGLRCAVREKLQIELLKVTVSKIKLFSGFSLNDHTGSYITVLAEEGGGVTTVTEKTENELNTDKLTSRENDISLQGTVTTAAAVREAEEEGMTIEAVLSQLIDITVFIFNLTFLTVMKAAVTPQRYLLTRKHQNKSFIILQE</sequence>
<dbReference type="HOGENOM" id="CLU_140102_0_0_1"/>
<name>F2TQ72_AJEDA</name>
<dbReference type="AlphaFoldDB" id="F2TQ72"/>
<proteinExistence type="predicted"/>
<feature type="non-terminal residue" evidence="1">
    <location>
        <position position="1"/>
    </location>
</feature>
<dbReference type="OrthoDB" id="4190693at2759"/>
<evidence type="ECO:0000313" key="1">
    <source>
        <dbReference type="EMBL" id="EGE85385.1"/>
    </source>
</evidence>
<reference evidence="1" key="1">
    <citation type="submission" date="2010-03" db="EMBL/GenBank/DDBJ databases">
        <title>Annotation of Blastomyces dermatitidis strain ATCC 18188.</title>
        <authorList>
            <consortium name="The Broad Institute Genome Sequencing Platform"/>
            <consortium name="Broad Institute Genome Sequencing Center for Infectious Disease."/>
            <person name="Cuomo C."/>
            <person name="Klein B."/>
            <person name="Sullivan T."/>
            <person name="Heitman J."/>
            <person name="Young S."/>
            <person name="Zeng Q."/>
            <person name="Gargeya S."/>
            <person name="Alvarado L."/>
            <person name="Berlin A.M."/>
            <person name="Chapman S.B."/>
            <person name="Chen Z."/>
            <person name="Freedman E."/>
            <person name="Gellesch M."/>
            <person name="Goldberg J."/>
            <person name="Griggs A."/>
            <person name="Gujja S."/>
            <person name="Heilman E."/>
            <person name="Heiman D."/>
            <person name="Howarth C."/>
            <person name="Mehta T."/>
            <person name="Neiman D."/>
            <person name="Pearson M."/>
            <person name="Roberts A."/>
            <person name="Saif S."/>
            <person name="Shea T."/>
            <person name="Shenoy N."/>
            <person name="Sisk P."/>
            <person name="Stolte C."/>
            <person name="Sykes S."/>
            <person name="White J."/>
            <person name="Yandava C."/>
            <person name="Haas B."/>
            <person name="Nusbaum C."/>
            <person name="Birren B."/>
        </authorList>
    </citation>
    <scope>NUCLEOTIDE SEQUENCE [LARGE SCALE GENOMIC DNA]</scope>
    <source>
        <strain evidence="1">ATCC 18188</strain>
    </source>
</reference>
<accession>F2TQ72</accession>
<organism evidence="1">
    <name type="scientific">Ajellomyces dermatitidis (strain ATCC 18188 / CBS 674.68)</name>
    <name type="common">Blastomyces dermatitidis</name>
    <dbReference type="NCBI Taxonomy" id="653446"/>
    <lineage>
        <taxon>Eukaryota</taxon>
        <taxon>Fungi</taxon>
        <taxon>Dikarya</taxon>
        <taxon>Ascomycota</taxon>
        <taxon>Pezizomycotina</taxon>
        <taxon>Eurotiomycetes</taxon>
        <taxon>Eurotiomycetidae</taxon>
        <taxon>Onygenales</taxon>
        <taxon>Ajellomycetaceae</taxon>
        <taxon>Blastomyces</taxon>
    </lineage>
</organism>
<dbReference type="EMBL" id="GG749491">
    <property type="protein sequence ID" value="EGE85385.1"/>
    <property type="molecule type" value="Genomic_DNA"/>
</dbReference>
<protein>
    <submittedName>
        <fullName evidence="1">Uncharacterized protein</fullName>
    </submittedName>
</protein>
<dbReference type="Proteomes" id="UP000007802">
    <property type="component" value="Unassembled WGS sequence"/>
</dbReference>
<gene>
    <name evidence="1" type="ORF">BDDG_08330</name>
</gene>